<dbReference type="Proteomes" id="UP000006039">
    <property type="component" value="Unassembled WGS sequence"/>
</dbReference>
<dbReference type="AlphaFoldDB" id="J3PA98"/>
<gene>
    <name evidence="2" type="primary">20350882</name>
    <name evidence="1" type="ORF">GGTG_10424</name>
</gene>
<sequence length="55" mass="5860">MYAHLLLQMCIGGLLVESYLCLMYCPFGVRCSGAAAVIPRTKESALAPAVDPAPF</sequence>
<keyword evidence="3" id="KW-1185">Reference proteome</keyword>
<proteinExistence type="predicted"/>
<evidence type="ECO:0000313" key="1">
    <source>
        <dbReference type="EMBL" id="EJT71164.1"/>
    </source>
</evidence>
<dbReference type="EnsemblFungi" id="EJT71164">
    <property type="protein sequence ID" value="EJT71164"/>
    <property type="gene ID" value="GGTG_10424"/>
</dbReference>
<reference evidence="1" key="3">
    <citation type="submission" date="2010-09" db="EMBL/GenBank/DDBJ databases">
        <title>Annotation of Gaeumannomyces graminis var. tritici R3-111a-1.</title>
        <authorList>
            <consortium name="The Broad Institute Genome Sequencing Platform"/>
            <person name="Ma L.-J."/>
            <person name="Dead R."/>
            <person name="Young S.K."/>
            <person name="Zeng Q."/>
            <person name="Gargeya S."/>
            <person name="Fitzgerald M."/>
            <person name="Haas B."/>
            <person name="Abouelleil A."/>
            <person name="Alvarado L."/>
            <person name="Arachchi H.M."/>
            <person name="Berlin A."/>
            <person name="Brown A."/>
            <person name="Chapman S.B."/>
            <person name="Chen Z."/>
            <person name="Dunbar C."/>
            <person name="Freedman E."/>
            <person name="Gearin G."/>
            <person name="Gellesch M."/>
            <person name="Goldberg J."/>
            <person name="Griggs A."/>
            <person name="Gujja S."/>
            <person name="Heiman D."/>
            <person name="Howarth C."/>
            <person name="Larson L."/>
            <person name="Lui A."/>
            <person name="MacDonald P.J.P."/>
            <person name="Mehta T."/>
            <person name="Montmayeur A."/>
            <person name="Murphy C."/>
            <person name="Neiman D."/>
            <person name="Pearson M."/>
            <person name="Priest M."/>
            <person name="Roberts A."/>
            <person name="Saif S."/>
            <person name="Shea T."/>
            <person name="Shenoy N."/>
            <person name="Sisk P."/>
            <person name="Stolte C."/>
            <person name="Sykes S."/>
            <person name="Yandava C."/>
            <person name="Wortman J."/>
            <person name="Nusbaum C."/>
            <person name="Birren B."/>
        </authorList>
    </citation>
    <scope>NUCLEOTIDE SEQUENCE</scope>
    <source>
        <strain evidence="1">R3-111a-1</strain>
    </source>
</reference>
<name>J3PA98_GAET3</name>
<dbReference type="EMBL" id="GL385400">
    <property type="protein sequence ID" value="EJT71164.1"/>
    <property type="molecule type" value="Genomic_DNA"/>
</dbReference>
<reference evidence="3" key="1">
    <citation type="submission" date="2010-07" db="EMBL/GenBank/DDBJ databases">
        <title>The genome sequence of Gaeumannomyces graminis var. tritici strain R3-111a-1.</title>
        <authorList>
            <consortium name="The Broad Institute Genome Sequencing Platform"/>
            <person name="Ma L.-J."/>
            <person name="Dead R."/>
            <person name="Young S."/>
            <person name="Zeng Q."/>
            <person name="Koehrsen M."/>
            <person name="Alvarado L."/>
            <person name="Berlin A."/>
            <person name="Chapman S.B."/>
            <person name="Chen Z."/>
            <person name="Freedman E."/>
            <person name="Gellesch M."/>
            <person name="Goldberg J."/>
            <person name="Griggs A."/>
            <person name="Gujja S."/>
            <person name="Heilman E.R."/>
            <person name="Heiman D."/>
            <person name="Hepburn T."/>
            <person name="Howarth C."/>
            <person name="Jen D."/>
            <person name="Larson L."/>
            <person name="Mehta T."/>
            <person name="Neiman D."/>
            <person name="Pearson M."/>
            <person name="Roberts A."/>
            <person name="Saif S."/>
            <person name="Shea T."/>
            <person name="Shenoy N."/>
            <person name="Sisk P."/>
            <person name="Stolte C."/>
            <person name="Sykes S."/>
            <person name="Walk T."/>
            <person name="White J."/>
            <person name="Yandava C."/>
            <person name="Haas B."/>
            <person name="Nusbaum C."/>
            <person name="Birren B."/>
        </authorList>
    </citation>
    <scope>NUCLEOTIDE SEQUENCE [LARGE SCALE GENOMIC DNA]</scope>
    <source>
        <strain evidence="3">R3-111a-1</strain>
    </source>
</reference>
<evidence type="ECO:0000313" key="3">
    <source>
        <dbReference type="Proteomes" id="UP000006039"/>
    </source>
</evidence>
<dbReference type="HOGENOM" id="CLU_3032490_0_0_1"/>
<reference evidence="2" key="4">
    <citation type="journal article" date="2015" name="G3 (Bethesda)">
        <title>Genome sequences of three phytopathogenic species of the Magnaporthaceae family of fungi.</title>
        <authorList>
            <person name="Okagaki L.H."/>
            <person name="Nunes C.C."/>
            <person name="Sailsbery J."/>
            <person name="Clay B."/>
            <person name="Brown D."/>
            <person name="John T."/>
            <person name="Oh Y."/>
            <person name="Young N."/>
            <person name="Fitzgerald M."/>
            <person name="Haas B.J."/>
            <person name="Zeng Q."/>
            <person name="Young S."/>
            <person name="Adiconis X."/>
            <person name="Fan L."/>
            <person name="Levin J.Z."/>
            <person name="Mitchell T.K."/>
            <person name="Okubara P.A."/>
            <person name="Farman M.L."/>
            <person name="Kohn L.M."/>
            <person name="Birren B."/>
            <person name="Ma L.-J."/>
            <person name="Dean R.A."/>
        </authorList>
    </citation>
    <scope>NUCLEOTIDE SEQUENCE</scope>
    <source>
        <strain evidence="2">R3-111a-1</strain>
    </source>
</reference>
<dbReference type="RefSeq" id="XP_009226561.1">
    <property type="nucleotide sequence ID" value="XM_009228297.1"/>
</dbReference>
<protein>
    <submittedName>
        <fullName evidence="1 2">Uncharacterized protein</fullName>
    </submittedName>
</protein>
<accession>J3PA98</accession>
<reference evidence="1" key="2">
    <citation type="submission" date="2010-07" db="EMBL/GenBank/DDBJ databases">
        <authorList>
            <consortium name="The Broad Institute Genome Sequencing Platform"/>
            <consortium name="Broad Institute Genome Sequencing Center for Infectious Disease"/>
            <person name="Ma L.-J."/>
            <person name="Dead R."/>
            <person name="Young S."/>
            <person name="Zeng Q."/>
            <person name="Koehrsen M."/>
            <person name="Alvarado L."/>
            <person name="Berlin A."/>
            <person name="Chapman S.B."/>
            <person name="Chen Z."/>
            <person name="Freedman E."/>
            <person name="Gellesch M."/>
            <person name="Goldberg J."/>
            <person name="Griggs A."/>
            <person name="Gujja S."/>
            <person name="Heilman E.R."/>
            <person name="Heiman D."/>
            <person name="Hepburn T."/>
            <person name="Howarth C."/>
            <person name="Jen D."/>
            <person name="Larson L."/>
            <person name="Mehta T."/>
            <person name="Neiman D."/>
            <person name="Pearson M."/>
            <person name="Roberts A."/>
            <person name="Saif S."/>
            <person name="Shea T."/>
            <person name="Shenoy N."/>
            <person name="Sisk P."/>
            <person name="Stolte C."/>
            <person name="Sykes S."/>
            <person name="Walk T."/>
            <person name="White J."/>
            <person name="Yandava C."/>
            <person name="Haas B."/>
            <person name="Nusbaum C."/>
            <person name="Birren B."/>
        </authorList>
    </citation>
    <scope>NUCLEOTIDE SEQUENCE</scope>
    <source>
        <strain evidence="1">R3-111a-1</strain>
    </source>
</reference>
<organism evidence="1">
    <name type="scientific">Gaeumannomyces tritici (strain R3-111a-1)</name>
    <name type="common">Wheat and barley take-all root rot fungus</name>
    <name type="synonym">Gaeumannomyces graminis var. tritici</name>
    <dbReference type="NCBI Taxonomy" id="644352"/>
    <lineage>
        <taxon>Eukaryota</taxon>
        <taxon>Fungi</taxon>
        <taxon>Dikarya</taxon>
        <taxon>Ascomycota</taxon>
        <taxon>Pezizomycotina</taxon>
        <taxon>Sordariomycetes</taxon>
        <taxon>Sordariomycetidae</taxon>
        <taxon>Magnaporthales</taxon>
        <taxon>Magnaporthaceae</taxon>
        <taxon>Gaeumannomyces</taxon>
    </lineage>
</organism>
<evidence type="ECO:0000313" key="2">
    <source>
        <dbReference type="EnsemblFungi" id="EJT71164"/>
    </source>
</evidence>
<reference evidence="2" key="5">
    <citation type="submission" date="2018-04" db="UniProtKB">
        <authorList>
            <consortium name="EnsemblFungi"/>
        </authorList>
    </citation>
    <scope>IDENTIFICATION</scope>
    <source>
        <strain evidence="2">R3-111a-1</strain>
    </source>
</reference>
<dbReference type="VEuPathDB" id="FungiDB:GGTG_10424"/>
<dbReference type="GeneID" id="20350882"/>